<dbReference type="STRING" id="690850.Desaf_1168"/>
<dbReference type="AlphaFoldDB" id="F3YXR5"/>
<evidence type="ECO:0000313" key="2">
    <source>
        <dbReference type="EMBL" id="EGJ49509.1"/>
    </source>
</evidence>
<name>F3YXR5_DESAF</name>
<sequence length="65" mass="7139">MSLIVQTVMRLMGKLGRPGERRCAACGHGYRPVPGDRGYCPRCVREEGGSDKDKAGDSGRPFRED</sequence>
<evidence type="ECO:0000313" key="3">
    <source>
        <dbReference type="Proteomes" id="UP000007844"/>
    </source>
</evidence>
<accession>F3YXR5</accession>
<proteinExistence type="predicted"/>
<protein>
    <submittedName>
        <fullName evidence="2">Uncharacterized protein</fullName>
    </submittedName>
</protein>
<dbReference type="Proteomes" id="UP000007844">
    <property type="component" value="Chromosome"/>
</dbReference>
<gene>
    <name evidence="2" type="ORF">Desaf_1168</name>
</gene>
<dbReference type="HOGENOM" id="CLU_2842549_0_0_7"/>
<reference evidence="2 3" key="1">
    <citation type="journal article" date="2011" name="J. Bacteriol.">
        <title>Genome sequence of the mercury-methylating and pleomorphic Desulfovibrio africanus Strain Walvis Bay.</title>
        <authorList>
            <person name="Brown S.D."/>
            <person name="Wall J.D."/>
            <person name="Kucken A.M."/>
            <person name="Gilmour C.C."/>
            <person name="Podar M."/>
            <person name="Brandt C.C."/>
            <person name="Teshima H."/>
            <person name="Detter J.C."/>
            <person name="Han C.S."/>
            <person name="Land M.L."/>
            <person name="Lucas S."/>
            <person name="Han J."/>
            <person name="Pennacchio L."/>
            <person name="Nolan M."/>
            <person name="Pitluck S."/>
            <person name="Woyke T."/>
            <person name="Goodwin L."/>
            <person name="Palumbo A.V."/>
            <person name="Elias D.A."/>
        </authorList>
    </citation>
    <scope>NUCLEOTIDE SEQUENCE [LARGE SCALE GENOMIC DNA]</scope>
    <source>
        <strain evidence="2 3">Walvis Bay</strain>
    </source>
</reference>
<keyword evidence="3" id="KW-1185">Reference proteome</keyword>
<dbReference type="RefSeq" id="WP_014259314.1">
    <property type="nucleotide sequence ID" value="NC_016629.1"/>
</dbReference>
<organism evidence="2 3">
    <name type="scientific">Desulfocurvibacter africanus subsp. africanus str. Walvis Bay</name>
    <dbReference type="NCBI Taxonomy" id="690850"/>
    <lineage>
        <taxon>Bacteria</taxon>
        <taxon>Pseudomonadati</taxon>
        <taxon>Thermodesulfobacteriota</taxon>
        <taxon>Desulfovibrionia</taxon>
        <taxon>Desulfovibrionales</taxon>
        <taxon>Desulfovibrionaceae</taxon>
        <taxon>Desulfocurvibacter</taxon>
    </lineage>
</organism>
<dbReference type="EMBL" id="CP003221">
    <property type="protein sequence ID" value="EGJ49509.1"/>
    <property type="molecule type" value="Genomic_DNA"/>
</dbReference>
<evidence type="ECO:0000256" key="1">
    <source>
        <dbReference type="SAM" id="MobiDB-lite"/>
    </source>
</evidence>
<dbReference type="KEGG" id="daf:Desaf_1168"/>
<feature type="region of interest" description="Disordered" evidence="1">
    <location>
        <begin position="45"/>
        <end position="65"/>
    </location>
</feature>